<reference evidence="5 6" key="1">
    <citation type="submission" date="2024-01" db="EMBL/GenBank/DDBJ databases">
        <title>Hyphobacterium bacterium isolated from marine sediment.</title>
        <authorList>
            <person name="Zhao S."/>
        </authorList>
    </citation>
    <scope>NUCLEOTIDE SEQUENCE [LARGE SCALE GENOMIC DNA]</scope>
    <source>
        <strain evidence="5 6">Y60-23</strain>
    </source>
</reference>
<sequence length="122" mass="13419">MTKMLRAIPVLPSTNVAESLAFVRDTLGFKCWTWDDPPTYGGAALDGAELHFSSTDRKEICAWTSCRVDVDDVQAIYERAKAAGVVHPNGDLGDKPWGYREFAVLDPAGILITFGQDIDEKD</sequence>
<evidence type="ECO:0000259" key="4">
    <source>
        <dbReference type="PROSITE" id="PS51819"/>
    </source>
</evidence>
<comment type="similarity">
    <text evidence="1">Belongs to the bleomycin resistance protein family.</text>
</comment>
<evidence type="ECO:0000313" key="5">
    <source>
        <dbReference type="EMBL" id="MEE2567018.1"/>
    </source>
</evidence>
<evidence type="ECO:0000256" key="3">
    <source>
        <dbReference type="ARBA" id="ARBA00023251"/>
    </source>
</evidence>
<dbReference type="InterPro" id="IPR037523">
    <property type="entry name" value="VOC_core"/>
</dbReference>
<gene>
    <name evidence="5" type="ORF">V0U35_10030</name>
</gene>
<keyword evidence="3" id="KW-0046">Antibiotic resistance</keyword>
<accession>A0ABU7LZP9</accession>
<dbReference type="InterPro" id="IPR029068">
    <property type="entry name" value="Glyas_Bleomycin-R_OHBP_Dase"/>
</dbReference>
<organism evidence="5 6">
    <name type="scientific">Hyphobacterium marinum</name>
    <dbReference type="NCBI Taxonomy" id="3116574"/>
    <lineage>
        <taxon>Bacteria</taxon>
        <taxon>Pseudomonadati</taxon>
        <taxon>Pseudomonadota</taxon>
        <taxon>Alphaproteobacteria</taxon>
        <taxon>Maricaulales</taxon>
        <taxon>Maricaulaceae</taxon>
        <taxon>Hyphobacterium</taxon>
    </lineage>
</organism>
<comment type="caution">
    <text evidence="5">The sequence shown here is derived from an EMBL/GenBank/DDBJ whole genome shotgun (WGS) entry which is preliminary data.</text>
</comment>
<keyword evidence="6" id="KW-1185">Reference proteome</keyword>
<protein>
    <recommendedName>
        <fullName evidence="2">Bleomycin resistance protein</fullName>
    </recommendedName>
</protein>
<proteinExistence type="inferred from homology"/>
<evidence type="ECO:0000313" key="6">
    <source>
        <dbReference type="Proteomes" id="UP001310692"/>
    </source>
</evidence>
<dbReference type="InterPro" id="IPR000335">
    <property type="entry name" value="Bleomycin-R"/>
</dbReference>
<dbReference type="SUPFAM" id="SSF54593">
    <property type="entry name" value="Glyoxalase/Bleomycin resistance protein/Dihydroxybiphenyl dioxygenase"/>
    <property type="match status" value="1"/>
</dbReference>
<dbReference type="RefSeq" id="WP_330196576.1">
    <property type="nucleotide sequence ID" value="NZ_JAZDRO010000004.1"/>
</dbReference>
<dbReference type="Gene3D" id="3.10.180.10">
    <property type="entry name" value="2,3-Dihydroxybiphenyl 1,2-Dioxygenase, domain 1"/>
    <property type="match status" value="1"/>
</dbReference>
<dbReference type="CDD" id="cd08349">
    <property type="entry name" value="BLMA_like"/>
    <property type="match status" value="1"/>
</dbReference>
<dbReference type="EMBL" id="JAZDRO010000004">
    <property type="protein sequence ID" value="MEE2567018.1"/>
    <property type="molecule type" value="Genomic_DNA"/>
</dbReference>
<dbReference type="Proteomes" id="UP001310692">
    <property type="component" value="Unassembled WGS sequence"/>
</dbReference>
<dbReference type="InterPro" id="IPR004360">
    <property type="entry name" value="Glyas_Fos-R_dOase_dom"/>
</dbReference>
<feature type="domain" description="VOC" evidence="4">
    <location>
        <begin position="4"/>
        <end position="117"/>
    </location>
</feature>
<dbReference type="PROSITE" id="PS51819">
    <property type="entry name" value="VOC"/>
    <property type="match status" value="1"/>
</dbReference>
<dbReference type="Pfam" id="PF00903">
    <property type="entry name" value="Glyoxalase"/>
    <property type="match status" value="1"/>
</dbReference>
<evidence type="ECO:0000256" key="2">
    <source>
        <dbReference type="ARBA" id="ARBA00021572"/>
    </source>
</evidence>
<name>A0ABU7LZP9_9PROT</name>
<evidence type="ECO:0000256" key="1">
    <source>
        <dbReference type="ARBA" id="ARBA00011051"/>
    </source>
</evidence>